<dbReference type="Proteomes" id="UP000000771">
    <property type="component" value="Chromosome"/>
</dbReference>
<evidence type="ECO:0000256" key="4">
    <source>
        <dbReference type="RuleBase" id="RU000562"/>
    </source>
</evidence>
<reference evidence="5 6" key="1">
    <citation type="journal article" date="2009" name="Stand. Genomic Sci.">
        <title>Complete genome sequence of Acidimicrobium ferrooxidans type strain (ICP).</title>
        <authorList>
            <person name="Clum A."/>
            <person name="Nolan M."/>
            <person name="Lang E."/>
            <person name="Glavina Del Rio T."/>
            <person name="Tice H."/>
            <person name="Copeland A."/>
            <person name="Cheng J.F."/>
            <person name="Lucas S."/>
            <person name="Chen F."/>
            <person name="Bruce D."/>
            <person name="Goodwin L."/>
            <person name="Pitluck S."/>
            <person name="Ivanova N."/>
            <person name="Mavrommatis K."/>
            <person name="Mikhailova N."/>
            <person name="Pati A."/>
            <person name="Chen A."/>
            <person name="Palaniappan K."/>
            <person name="Goker M."/>
            <person name="Spring S."/>
            <person name="Land M."/>
            <person name="Hauser L."/>
            <person name="Chang Y.J."/>
            <person name="Jeffries C.C."/>
            <person name="Chain P."/>
            <person name="Bristow J."/>
            <person name="Eisen J.A."/>
            <person name="Markowitz V."/>
            <person name="Hugenholtz P."/>
            <person name="Kyrpides N.C."/>
            <person name="Klenk H.P."/>
            <person name="Lapidus A."/>
        </authorList>
    </citation>
    <scope>NUCLEOTIDE SEQUENCE [LARGE SCALE GENOMIC DNA]</scope>
    <source>
        <strain evidence="6">DSM 10331 / JCM 15462 / NBRC 103882 / ICP</strain>
    </source>
</reference>
<protein>
    <recommendedName>
        <fullName evidence="3">Large ribosomal subunit protein bL21</fullName>
    </recommendedName>
</protein>
<dbReference type="GO" id="GO:0005737">
    <property type="term" value="C:cytoplasm"/>
    <property type="evidence" value="ECO:0007669"/>
    <property type="project" value="UniProtKB-ARBA"/>
</dbReference>
<evidence type="ECO:0000256" key="2">
    <source>
        <dbReference type="ARBA" id="ARBA00023274"/>
    </source>
</evidence>
<keyword evidence="1 3" id="KW-0689">Ribosomal protein</keyword>
<dbReference type="eggNOG" id="COG0261">
    <property type="taxonomic scope" value="Bacteria"/>
</dbReference>
<dbReference type="GO" id="GO:1990904">
    <property type="term" value="C:ribonucleoprotein complex"/>
    <property type="evidence" value="ECO:0007669"/>
    <property type="project" value="UniProtKB-KW"/>
</dbReference>
<dbReference type="InterPro" id="IPR001787">
    <property type="entry name" value="Ribosomal_bL21"/>
</dbReference>
<dbReference type="EMBL" id="CP001631">
    <property type="protein sequence ID" value="ACU53719.1"/>
    <property type="molecule type" value="Genomic_DNA"/>
</dbReference>
<dbReference type="HOGENOM" id="CLU_061463_3_2_11"/>
<dbReference type="NCBIfam" id="TIGR00061">
    <property type="entry name" value="L21"/>
    <property type="match status" value="1"/>
</dbReference>
<organism evidence="5 6">
    <name type="scientific">Acidimicrobium ferrooxidans (strain DSM 10331 / JCM 15462 / NBRC 103882 / ICP)</name>
    <dbReference type="NCBI Taxonomy" id="525909"/>
    <lineage>
        <taxon>Bacteria</taxon>
        <taxon>Bacillati</taxon>
        <taxon>Actinomycetota</taxon>
        <taxon>Acidimicrobiia</taxon>
        <taxon>Acidimicrobiales</taxon>
        <taxon>Acidimicrobiaceae</taxon>
        <taxon>Acidimicrobium</taxon>
    </lineage>
</organism>
<dbReference type="SUPFAM" id="SSF141091">
    <property type="entry name" value="L21p-like"/>
    <property type="match status" value="1"/>
</dbReference>
<keyword evidence="3 4" id="KW-0694">RNA-binding</keyword>
<dbReference type="GO" id="GO:0019843">
    <property type="term" value="F:rRNA binding"/>
    <property type="evidence" value="ECO:0007669"/>
    <property type="project" value="UniProtKB-UniRule"/>
</dbReference>
<comment type="function">
    <text evidence="3 4">This protein binds to 23S rRNA in the presence of protein L20.</text>
</comment>
<sequence length="111" mass="12250">MDAIISTGGRQERVREGDEVLLDLQSFEGSSARLTPLAIIDGDEVLVAPAQLEGAYVEVDIVGVAKGPKVRGFTYKAKANERRRYGHRQRYVRVRVTSVHVERAAAVERTA</sequence>
<comment type="subunit">
    <text evidence="3">Part of the 50S ribosomal subunit. Contacts protein L20.</text>
</comment>
<accession>C7LYB1</accession>
<dbReference type="OrthoDB" id="9813334at2"/>
<proteinExistence type="inferred from homology"/>
<dbReference type="AlphaFoldDB" id="C7LYB1"/>
<dbReference type="GO" id="GO:0003735">
    <property type="term" value="F:structural constituent of ribosome"/>
    <property type="evidence" value="ECO:0007669"/>
    <property type="project" value="InterPro"/>
</dbReference>
<dbReference type="STRING" id="525909.Afer_0771"/>
<evidence type="ECO:0000256" key="3">
    <source>
        <dbReference type="HAMAP-Rule" id="MF_01363"/>
    </source>
</evidence>
<dbReference type="GO" id="GO:0005840">
    <property type="term" value="C:ribosome"/>
    <property type="evidence" value="ECO:0007669"/>
    <property type="project" value="UniProtKB-KW"/>
</dbReference>
<dbReference type="RefSeq" id="WP_015798208.1">
    <property type="nucleotide sequence ID" value="NC_013124.1"/>
</dbReference>
<keyword evidence="2 3" id="KW-0687">Ribonucleoprotein</keyword>
<dbReference type="Pfam" id="PF00829">
    <property type="entry name" value="Ribosomal_L21p"/>
    <property type="match status" value="1"/>
</dbReference>
<evidence type="ECO:0000313" key="5">
    <source>
        <dbReference type="EMBL" id="ACU53719.1"/>
    </source>
</evidence>
<keyword evidence="3 4" id="KW-0699">rRNA-binding</keyword>
<gene>
    <name evidence="3" type="primary">rplU</name>
    <name evidence="5" type="ordered locus">Afer_0771</name>
</gene>
<comment type="similarity">
    <text evidence="3 4">Belongs to the bacterial ribosomal protein bL21 family.</text>
</comment>
<dbReference type="HAMAP" id="MF_01363">
    <property type="entry name" value="Ribosomal_bL21"/>
    <property type="match status" value="1"/>
</dbReference>
<dbReference type="GO" id="GO:0006412">
    <property type="term" value="P:translation"/>
    <property type="evidence" value="ECO:0007669"/>
    <property type="project" value="UniProtKB-UniRule"/>
</dbReference>
<keyword evidence="6" id="KW-1185">Reference proteome</keyword>
<dbReference type="InterPro" id="IPR028909">
    <property type="entry name" value="bL21-like"/>
</dbReference>
<name>C7LYB1_ACIFD</name>
<dbReference type="KEGG" id="afo:Afer_0771"/>
<evidence type="ECO:0000256" key="1">
    <source>
        <dbReference type="ARBA" id="ARBA00022980"/>
    </source>
</evidence>
<evidence type="ECO:0000313" key="6">
    <source>
        <dbReference type="Proteomes" id="UP000000771"/>
    </source>
</evidence>
<dbReference type="InterPro" id="IPR036164">
    <property type="entry name" value="bL21-like_sf"/>
</dbReference>